<keyword evidence="1" id="KW-0560">Oxidoreductase</keyword>
<evidence type="ECO:0000256" key="1">
    <source>
        <dbReference type="ARBA" id="ARBA00023002"/>
    </source>
</evidence>
<proteinExistence type="predicted"/>
<gene>
    <name evidence="3" type="ORF">HK413_11090</name>
</gene>
<organism evidence="3 4">
    <name type="scientific">Mucilaginibacter humi</name>
    <dbReference type="NCBI Taxonomy" id="2732510"/>
    <lineage>
        <taxon>Bacteria</taxon>
        <taxon>Pseudomonadati</taxon>
        <taxon>Bacteroidota</taxon>
        <taxon>Sphingobacteriia</taxon>
        <taxon>Sphingobacteriales</taxon>
        <taxon>Sphingobacteriaceae</taxon>
        <taxon>Mucilaginibacter</taxon>
    </lineage>
</organism>
<comment type="caution">
    <text evidence="3">The sequence shown here is derived from an EMBL/GenBank/DDBJ whole genome shotgun (WGS) entry which is preliminary data.</text>
</comment>
<dbReference type="EMBL" id="JABFCR010000051">
    <property type="protein sequence ID" value="NNU34517.1"/>
    <property type="molecule type" value="Genomic_DNA"/>
</dbReference>
<dbReference type="InterPro" id="IPR013107">
    <property type="entry name" value="Acyl-CoA_DH_C"/>
</dbReference>
<keyword evidence="4" id="KW-1185">Reference proteome</keyword>
<protein>
    <recommendedName>
        <fullName evidence="2">Acyl-CoA dehydrogenase C-terminal domain-containing protein</fullName>
    </recommendedName>
</protein>
<feature type="domain" description="Acyl-CoA dehydrogenase C-terminal" evidence="2">
    <location>
        <begin position="33"/>
        <end position="161"/>
    </location>
</feature>
<dbReference type="RefSeq" id="WP_175270192.1">
    <property type="nucleotide sequence ID" value="NZ_JABFCR010000051.1"/>
</dbReference>
<accession>A0ABX1W2R5</accession>
<sequence length="165" mass="18450">MPNNRQFKIDPSAVKVDGALYHYPFLQLAEATLAVNISGIAIHFIDLCADVFNDRMNHPRLTAPQKMYLIDTLAMVNKEMNRLRKLFFEAVDTSREAITAEQTVSDELLNNVSASSRGLAITARELVDKLYPLCGLIAASTETEINRAWRDLHTASQHALLTFSS</sequence>
<dbReference type="Pfam" id="PF08028">
    <property type="entry name" value="Acyl-CoA_dh_2"/>
    <property type="match status" value="1"/>
</dbReference>
<dbReference type="Gene3D" id="1.20.140.10">
    <property type="entry name" value="Butyryl-CoA Dehydrogenase, subunit A, domain 3"/>
    <property type="match status" value="1"/>
</dbReference>
<dbReference type="Proteomes" id="UP000566071">
    <property type="component" value="Unassembled WGS sequence"/>
</dbReference>
<reference evidence="3 4" key="1">
    <citation type="submission" date="2020-05" db="EMBL/GenBank/DDBJ databases">
        <authorList>
            <person name="Khan S.A."/>
            <person name="Jeon C.O."/>
            <person name="Chun B.H."/>
        </authorList>
    </citation>
    <scope>NUCLEOTIDE SEQUENCE [LARGE SCALE GENOMIC DNA]</scope>
    <source>
        <strain evidence="3 4">S1162</strain>
    </source>
</reference>
<evidence type="ECO:0000259" key="2">
    <source>
        <dbReference type="Pfam" id="PF08028"/>
    </source>
</evidence>
<name>A0ABX1W2R5_9SPHI</name>
<evidence type="ECO:0000313" key="3">
    <source>
        <dbReference type="EMBL" id="NNU34517.1"/>
    </source>
</evidence>
<evidence type="ECO:0000313" key="4">
    <source>
        <dbReference type="Proteomes" id="UP000566071"/>
    </source>
</evidence>